<dbReference type="KEGG" id="lab:LA76x_0422"/>
<accession>A0A0S2F4W2</accession>
<gene>
    <name evidence="1" type="ORF">LA76x_0422</name>
</gene>
<protein>
    <submittedName>
        <fullName evidence="1">Uncharacterized protein</fullName>
    </submittedName>
</protein>
<dbReference type="Proteomes" id="UP000060787">
    <property type="component" value="Chromosome"/>
</dbReference>
<organism evidence="1 2">
    <name type="scientific">Lysobacter antibioticus</name>
    <dbReference type="NCBI Taxonomy" id="84531"/>
    <lineage>
        <taxon>Bacteria</taxon>
        <taxon>Pseudomonadati</taxon>
        <taxon>Pseudomonadota</taxon>
        <taxon>Gammaproteobacteria</taxon>
        <taxon>Lysobacterales</taxon>
        <taxon>Lysobacteraceae</taxon>
        <taxon>Lysobacter</taxon>
    </lineage>
</organism>
<proteinExistence type="predicted"/>
<evidence type="ECO:0000313" key="2">
    <source>
        <dbReference type="Proteomes" id="UP000060787"/>
    </source>
</evidence>
<keyword evidence="2" id="KW-1185">Reference proteome</keyword>
<name>A0A0S2F4W2_LYSAN</name>
<reference evidence="1 2" key="1">
    <citation type="journal article" date="2015" name="BMC Genomics">
        <title>Comparative genomics and metabolic profiling of the genus Lysobacter.</title>
        <authorList>
            <person name="de Bruijn I."/>
            <person name="Cheng X."/>
            <person name="de Jager V."/>
            <person name="Exposito R.G."/>
            <person name="Watrous J."/>
            <person name="Patel N."/>
            <person name="Postma J."/>
            <person name="Dorrestein P.C."/>
            <person name="Kobayashi D."/>
            <person name="Raaijmakers J.M."/>
        </authorList>
    </citation>
    <scope>NUCLEOTIDE SEQUENCE [LARGE SCALE GENOMIC DNA]</scope>
    <source>
        <strain evidence="1 2">76</strain>
    </source>
</reference>
<dbReference type="PATRIC" id="fig|84531.8.peg.435"/>
<dbReference type="STRING" id="84531.LA76x_0422"/>
<evidence type="ECO:0000313" key="1">
    <source>
        <dbReference type="EMBL" id="ALN78583.1"/>
    </source>
</evidence>
<dbReference type="EMBL" id="CP011129">
    <property type="protein sequence ID" value="ALN78583.1"/>
    <property type="molecule type" value="Genomic_DNA"/>
</dbReference>
<sequence length="176" mass="19849">MNNNAAFAEAQLRSLSDCLERVLLSITPDEEAENCLTLFACYGLASVLAERTITFRTNRLGGDVLERLVEGCRQELAPLEWGGDKAKGRLAKRLVPSEISEDEMTLRWLLSTIERYLEGLEPEYVALPVHQLRRAVRDVRLMQVWDVIDAGYQPKLRLALRHLESAIVGAECAPRN</sequence>
<dbReference type="RefSeq" id="WP_057916365.1">
    <property type="nucleotide sequence ID" value="NZ_CP011129.1"/>
</dbReference>
<dbReference type="AlphaFoldDB" id="A0A0S2F4W2"/>